<dbReference type="InterPro" id="IPR018247">
    <property type="entry name" value="EF_Hand_1_Ca_BS"/>
</dbReference>
<comment type="caution">
    <text evidence="1">The sequence shown here is derived from an EMBL/GenBank/DDBJ whole genome shotgun (WGS) entry which is preliminary data.</text>
</comment>
<reference evidence="1" key="1">
    <citation type="submission" date="2020-03" db="EMBL/GenBank/DDBJ databases">
        <title>Draft sequencing of Calidifontibacter sp. DB0510.</title>
        <authorList>
            <person name="Kim D.-U."/>
        </authorList>
    </citation>
    <scope>NUCLEOTIDE SEQUENCE</scope>
    <source>
        <strain evidence="1">DB0510</strain>
    </source>
</reference>
<keyword evidence="2" id="KW-1185">Reference proteome</keyword>
<protein>
    <submittedName>
        <fullName evidence="1">Glycosyltransferase</fullName>
    </submittedName>
</protein>
<dbReference type="RefSeq" id="WP_166192183.1">
    <property type="nucleotide sequence ID" value="NZ_JAAOIV010000001.1"/>
</dbReference>
<dbReference type="EMBL" id="JAAOIV010000001">
    <property type="protein sequence ID" value="NHN54508.1"/>
    <property type="molecule type" value="Genomic_DNA"/>
</dbReference>
<evidence type="ECO:0000313" key="1">
    <source>
        <dbReference type="EMBL" id="NHN54508.1"/>
    </source>
</evidence>
<proteinExistence type="predicted"/>
<gene>
    <name evidence="1" type="ORF">G9U51_01770</name>
</gene>
<dbReference type="Gene3D" id="3.40.50.2000">
    <property type="entry name" value="Glycogen Phosphorylase B"/>
    <property type="match status" value="2"/>
</dbReference>
<name>A0A967AZB6_9MICO</name>
<sequence>MTVHVVVGPERHGVVAHARLLLRQPALTDDQVIRAPDARRASECLRAHRSAHVHLHFTDRLFGGVARAASAVAALTAGHSFSVTLHDLPQASDGQHFAARRATYLRIAQDSSLVVVSSAHEARLLHALGPLDTPVEVVPLPITPPQREARPDGDAIAMAGFVYPGKGHERVLAAMAGLPPSARLLNLGAPSEGHAELADRYAARAARLGRDFSCSGYLSEPDLLDAMATVRVPVAAPEHVSASGSLTVWNAAGRRPLTTRNAFAREVAARNPHALRIVDDLPAAVERAWHEPEWTVLPRGVELQPTPASAARRVAQTLATVATEVR</sequence>
<organism evidence="1 2">
    <name type="scientific">Metallococcus carri</name>
    <dbReference type="NCBI Taxonomy" id="1656884"/>
    <lineage>
        <taxon>Bacteria</taxon>
        <taxon>Bacillati</taxon>
        <taxon>Actinomycetota</taxon>
        <taxon>Actinomycetes</taxon>
        <taxon>Micrococcales</taxon>
        <taxon>Dermacoccaceae</taxon>
        <taxon>Metallococcus</taxon>
    </lineage>
</organism>
<dbReference type="AlphaFoldDB" id="A0A967AZB6"/>
<accession>A0A967AZB6</accession>
<dbReference type="PROSITE" id="PS00018">
    <property type="entry name" value="EF_HAND_1"/>
    <property type="match status" value="1"/>
</dbReference>
<dbReference type="Proteomes" id="UP000744769">
    <property type="component" value="Unassembled WGS sequence"/>
</dbReference>
<evidence type="ECO:0000313" key="2">
    <source>
        <dbReference type="Proteomes" id="UP000744769"/>
    </source>
</evidence>
<dbReference type="SUPFAM" id="SSF53756">
    <property type="entry name" value="UDP-Glycosyltransferase/glycogen phosphorylase"/>
    <property type="match status" value="1"/>
</dbReference>